<gene>
    <name evidence="4" type="ORF">K489DRAFT_66623</name>
</gene>
<keyword evidence="1" id="KW-0175">Coiled coil</keyword>
<feature type="region of interest" description="Disordered" evidence="2">
    <location>
        <begin position="263"/>
        <end position="338"/>
    </location>
</feature>
<proteinExistence type="predicted"/>
<dbReference type="RefSeq" id="XP_033456478.1">
    <property type="nucleotide sequence ID" value="XM_033608817.1"/>
</dbReference>
<feature type="compositionally biased region" description="Basic and acidic residues" evidence="2">
    <location>
        <begin position="378"/>
        <end position="397"/>
    </location>
</feature>
<reference evidence="4" key="2">
    <citation type="submission" date="2020-04" db="EMBL/GenBank/DDBJ databases">
        <authorList>
            <consortium name="NCBI Genome Project"/>
        </authorList>
    </citation>
    <scope>NUCLEOTIDE SEQUENCE</scope>
    <source>
        <strain evidence="4">CBS 342.82</strain>
    </source>
</reference>
<evidence type="ECO:0000256" key="2">
    <source>
        <dbReference type="SAM" id="MobiDB-lite"/>
    </source>
</evidence>
<organism evidence="4">
    <name type="scientific">Dissoconium aciculare CBS 342.82</name>
    <dbReference type="NCBI Taxonomy" id="1314786"/>
    <lineage>
        <taxon>Eukaryota</taxon>
        <taxon>Fungi</taxon>
        <taxon>Dikarya</taxon>
        <taxon>Ascomycota</taxon>
        <taxon>Pezizomycotina</taxon>
        <taxon>Dothideomycetes</taxon>
        <taxon>Dothideomycetidae</taxon>
        <taxon>Mycosphaerellales</taxon>
        <taxon>Dissoconiaceae</taxon>
        <taxon>Dissoconium</taxon>
    </lineage>
</organism>
<feature type="compositionally biased region" description="Polar residues" evidence="2">
    <location>
        <begin position="655"/>
        <end position="672"/>
    </location>
</feature>
<name>A0A6J3LXT0_9PEZI</name>
<sequence>MAPTSTVSTTSTASPSPASLLWAHQLKREHTYLAERFRQLEAKHQKLDESLQHSEQVQVEQGSKLEKKLGEVINANETALQAHDAARKKDFALVNELRDEIQLLKAVVEAHGRIQTEADVQRQQVIECQVAILKRIAVVEKDATGHADAVTKTSEKVQLVSERETALQIQLDQVRIVARQSKDEAREETQRVARDLDHALRAIQILKERNEQLSENVAKLLAQKESPVGVLPAGQSTIQEQGASDSISPELLREDDALVEQQNLPTMPTKVQEFPASQDDTIDKDCSQSDAVEPAVGKSRPSTKRPAPKASQKASRVVTKRAATRPANQASKRRGKRLLGVDAAASVAQAPSAQPMEGAGVTTSNVILSDMQITANKRDKEALELESNRPSEIEKMNTKKRKGVKPPPSSQMQNKKPKQANNSNIDPEPDVKTRGTKRKALDTSTERNSDPLKATTTNEPHPNSRSSDNPGWDPSHAIIAYDNLAQDEDTVTHKTKRPPFNPTIRRSARAQQRQTQRTKSAPQKKAKPTTTAKQPANKPTSVRDPATGKFIKQSAVKRLVRVSSEGSPSLIEDPERAVDPSPLRSHRRAKLSSTTQKPTKQPAKKETRDPRSANLKGRRPLTGFQAGLILSSPKLTKISRTRPTKAMVSKEDSVPESQISSSPPVRQNSEEASTVFEGSVIDGVLANSPPKLLEPPKRPPPVQRPAKRRKITSPDDGDVEELMRLRRELMGI</sequence>
<dbReference type="GeneID" id="54366618"/>
<evidence type="ECO:0000313" key="4">
    <source>
        <dbReference type="RefSeq" id="XP_033456478.1"/>
    </source>
</evidence>
<evidence type="ECO:0000256" key="1">
    <source>
        <dbReference type="SAM" id="Coils"/>
    </source>
</evidence>
<evidence type="ECO:0000313" key="3">
    <source>
        <dbReference type="Proteomes" id="UP000504637"/>
    </source>
</evidence>
<feature type="compositionally biased region" description="Polar residues" evidence="2">
    <location>
        <begin position="410"/>
        <end position="425"/>
    </location>
</feature>
<dbReference type="AlphaFoldDB" id="A0A6J3LXT0"/>
<feature type="compositionally biased region" description="Polar residues" evidence="2">
    <location>
        <begin position="454"/>
        <end position="469"/>
    </location>
</feature>
<accession>A0A6J3LXT0</accession>
<reference evidence="4" key="1">
    <citation type="submission" date="2020-01" db="EMBL/GenBank/DDBJ databases">
        <authorList>
            <consortium name="DOE Joint Genome Institute"/>
            <person name="Haridas S."/>
            <person name="Albert R."/>
            <person name="Binder M."/>
            <person name="Bloem J."/>
            <person name="Labutti K."/>
            <person name="Salamov A."/>
            <person name="Andreopoulos B."/>
            <person name="Baker S.E."/>
            <person name="Barry K."/>
            <person name="Bills G."/>
            <person name="Bluhm B.H."/>
            <person name="Cannon C."/>
            <person name="Castanera R."/>
            <person name="Culley D.E."/>
            <person name="Daum C."/>
            <person name="Ezra D."/>
            <person name="Gonzalez J.B."/>
            <person name="Henrissat B."/>
            <person name="Kuo A."/>
            <person name="Liang C."/>
            <person name="Lipzen A."/>
            <person name="Lutzoni F."/>
            <person name="Magnuson J."/>
            <person name="Mondo S."/>
            <person name="Nolan M."/>
            <person name="Ohm R."/>
            <person name="Pangilinan J."/>
            <person name="Park H.-J."/>
            <person name="Ramirez L."/>
            <person name="Alfaro M."/>
            <person name="Sun H."/>
            <person name="Tritt A."/>
            <person name="Yoshinaga Y."/>
            <person name="Zwiers L.-H."/>
            <person name="Turgeon B.G."/>
            <person name="Goodwin S.B."/>
            <person name="Spatafora J.W."/>
            <person name="Crous P.W."/>
            <person name="Grigoriev I.V."/>
        </authorList>
    </citation>
    <scope>NUCLEOTIDE SEQUENCE</scope>
    <source>
        <strain evidence="4">CBS 342.82</strain>
    </source>
</reference>
<protein>
    <submittedName>
        <fullName evidence="4">Uncharacterized protein</fullName>
    </submittedName>
</protein>
<feature type="compositionally biased region" description="Basic and acidic residues" evidence="2">
    <location>
        <begin position="429"/>
        <end position="450"/>
    </location>
</feature>
<feature type="compositionally biased region" description="Low complexity" evidence="2">
    <location>
        <begin position="509"/>
        <end position="521"/>
    </location>
</feature>
<dbReference type="Proteomes" id="UP000504637">
    <property type="component" value="Unplaced"/>
</dbReference>
<feature type="compositionally biased region" description="Low complexity" evidence="2">
    <location>
        <begin position="528"/>
        <end position="540"/>
    </location>
</feature>
<feature type="region of interest" description="Disordered" evidence="2">
    <location>
        <begin position="378"/>
        <end position="720"/>
    </location>
</feature>
<keyword evidence="3" id="KW-1185">Reference proteome</keyword>
<reference evidence="4" key="3">
    <citation type="submission" date="2025-08" db="UniProtKB">
        <authorList>
            <consortium name="RefSeq"/>
        </authorList>
    </citation>
    <scope>IDENTIFICATION</scope>
    <source>
        <strain evidence="4">CBS 342.82</strain>
    </source>
</reference>
<feature type="coiled-coil region" evidence="1">
    <location>
        <begin position="196"/>
        <end position="223"/>
    </location>
</feature>